<dbReference type="InterPro" id="IPR001810">
    <property type="entry name" value="F-box_dom"/>
</dbReference>
<proteinExistence type="predicted"/>
<gene>
    <name evidence="2" type="ORF">DVH24_010504</name>
</gene>
<evidence type="ECO:0000313" key="3">
    <source>
        <dbReference type="Proteomes" id="UP000290289"/>
    </source>
</evidence>
<accession>A0A498JQF5</accession>
<dbReference type="AlphaFoldDB" id="A0A498JQF5"/>
<dbReference type="InterPro" id="IPR036047">
    <property type="entry name" value="F-box-like_dom_sf"/>
</dbReference>
<dbReference type="PROSITE" id="PS50181">
    <property type="entry name" value="FBOX"/>
    <property type="match status" value="1"/>
</dbReference>
<feature type="domain" description="F-box" evidence="1">
    <location>
        <begin position="196"/>
        <end position="245"/>
    </location>
</feature>
<organism evidence="2 3">
    <name type="scientific">Malus domestica</name>
    <name type="common">Apple</name>
    <name type="synonym">Pyrus malus</name>
    <dbReference type="NCBI Taxonomy" id="3750"/>
    <lineage>
        <taxon>Eukaryota</taxon>
        <taxon>Viridiplantae</taxon>
        <taxon>Streptophyta</taxon>
        <taxon>Embryophyta</taxon>
        <taxon>Tracheophyta</taxon>
        <taxon>Spermatophyta</taxon>
        <taxon>Magnoliopsida</taxon>
        <taxon>eudicotyledons</taxon>
        <taxon>Gunneridae</taxon>
        <taxon>Pentapetalae</taxon>
        <taxon>rosids</taxon>
        <taxon>fabids</taxon>
        <taxon>Rosales</taxon>
        <taxon>Rosaceae</taxon>
        <taxon>Amygdaloideae</taxon>
        <taxon>Maleae</taxon>
        <taxon>Malus</taxon>
    </lineage>
</organism>
<dbReference type="Gene3D" id="3.40.1000.30">
    <property type="match status" value="1"/>
</dbReference>
<dbReference type="Gene3D" id="1.20.1280.50">
    <property type="match status" value="1"/>
</dbReference>
<reference evidence="2 3" key="1">
    <citation type="submission" date="2018-10" db="EMBL/GenBank/DDBJ databases">
        <title>A high-quality apple genome assembly.</title>
        <authorList>
            <person name="Hu J."/>
        </authorList>
    </citation>
    <scope>NUCLEOTIDE SEQUENCE [LARGE SCALE GENOMIC DNA]</scope>
    <source>
        <strain evidence="3">cv. HFTH1</strain>
        <tissue evidence="2">Young leaf</tissue>
    </source>
</reference>
<sequence length="344" mass="39507">MEISEPVANKYSDFELFYLRLMSVLTEEFADDRSNRERLVIAVHAMLLEAGFVVFDPISGTQSSDRFHLLNKWPALDHRTMWVPYTLPHILHDIKRESINNSYVIQAVRGIALRFQSKRDTGLPLTGLNAIYVCMRKGLVARLNFFGKTRMWVFKGGIVKDEIVLPFQIELGRNPGFPIVLPFPIEFGQKPGSASPTGIMGLPSELKMKVLESLPGVDIVKLACVCKGMKNMVNDVIDELLWRDKYYEEIERGVESPAKRRRGQRGEVIVEWKLLFVRIWKSKAKWKQLEKQRQKEKDKIEKHNLLNKSNKNSNGNTCLLFGQGLSTLHFRCLSRAILFCVVTI</sequence>
<dbReference type="EMBL" id="RDQH01000331">
    <property type="protein sequence ID" value="RXH98179.1"/>
    <property type="molecule type" value="Genomic_DNA"/>
</dbReference>
<dbReference type="Proteomes" id="UP000290289">
    <property type="component" value="Chromosome 5"/>
</dbReference>
<dbReference type="PANTHER" id="PTHR47602">
    <property type="entry name" value="F-BOX PROTEIN SKIP22"/>
    <property type="match status" value="1"/>
</dbReference>
<evidence type="ECO:0000313" key="2">
    <source>
        <dbReference type="EMBL" id="RXH98179.1"/>
    </source>
</evidence>
<protein>
    <recommendedName>
        <fullName evidence="1">F-box domain-containing protein</fullName>
    </recommendedName>
</protein>
<dbReference type="PANTHER" id="PTHR47602:SF2">
    <property type="entry name" value="F-BOX PROTEIN SKIP22"/>
    <property type="match status" value="1"/>
</dbReference>
<comment type="caution">
    <text evidence="2">The sequence shown here is derived from an EMBL/GenBank/DDBJ whole genome shotgun (WGS) entry which is preliminary data.</text>
</comment>
<keyword evidence="3" id="KW-1185">Reference proteome</keyword>
<dbReference type="SUPFAM" id="SSF81383">
    <property type="entry name" value="F-box domain"/>
    <property type="match status" value="1"/>
</dbReference>
<dbReference type="Pfam" id="PF00646">
    <property type="entry name" value="F-box"/>
    <property type="match status" value="1"/>
</dbReference>
<evidence type="ECO:0000259" key="1">
    <source>
        <dbReference type="PROSITE" id="PS50181"/>
    </source>
</evidence>
<name>A0A498JQF5_MALDO</name>